<keyword evidence="3" id="KW-1185">Reference proteome</keyword>
<evidence type="ECO:0000313" key="3">
    <source>
        <dbReference type="Proteomes" id="UP001231859"/>
    </source>
</evidence>
<geneLocation type="plasmid" evidence="2 3">
    <name>paApi_AU1</name>
</geneLocation>
<name>A0ABY8NY75_9GAMM</name>
<feature type="domain" description="Baseplate structural protein Gp10 C-terminal" evidence="1">
    <location>
        <begin position="208"/>
        <end position="374"/>
    </location>
</feature>
<evidence type="ECO:0000313" key="2">
    <source>
        <dbReference type="EMBL" id="WGO82200.1"/>
    </source>
</evidence>
<dbReference type="RefSeq" id="WP_280936959.1">
    <property type="nucleotide sequence ID" value="NZ_CP123757.1"/>
</dbReference>
<dbReference type="EMBL" id="CP123757">
    <property type="protein sequence ID" value="WGO82200.1"/>
    <property type="molecule type" value="Genomic_DNA"/>
</dbReference>
<accession>A0ABY8NY75</accession>
<protein>
    <submittedName>
        <fullName evidence="2">Phage tail protein</fullName>
    </submittedName>
</protein>
<proteinExistence type="predicted"/>
<gene>
    <name evidence="2" type="ORF">QG404_00685</name>
</gene>
<dbReference type="Pfam" id="PF21939">
    <property type="entry name" value="Gp10_C"/>
    <property type="match status" value="1"/>
</dbReference>
<dbReference type="InterPro" id="IPR053827">
    <property type="entry name" value="Gp10_C"/>
</dbReference>
<dbReference type="Proteomes" id="UP001231859">
    <property type="component" value="Plasmid paApi_AU1"/>
</dbReference>
<reference evidence="2 3" key="1">
    <citation type="submission" date="2023-04" db="EMBL/GenBank/DDBJ databases">
        <title>Genome dynamics across the evolutionary transition to endosymbiosis.</title>
        <authorList>
            <person name="Siozios S."/>
            <person name="Nadal-Jimenez P."/>
            <person name="Azagi T."/>
            <person name="Sprong H."/>
            <person name="Frost C.L."/>
            <person name="Parratt S.R."/>
            <person name="Taylor G."/>
            <person name="Brettell L."/>
            <person name="Lew K.C."/>
            <person name="Croft L."/>
            <person name="King K.C."/>
            <person name="Brockhurst M.A."/>
            <person name="Hypsa V."/>
            <person name="Novakova E."/>
            <person name="Darby A.C."/>
            <person name="Hurst G.D.D."/>
        </authorList>
    </citation>
    <scope>NUCLEOTIDE SEQUENCE [LARGE SCALE GENOMIC DNA]</scope>
    <source>
        <strain evidence="3">aApi_AU</strain>
        <plasmid evidence="2 3">paApi_AU1</plasmid>
    </source>
</reference>
<keyword evidence="2" id="KW-0614">Plasmid</keyword>
<evidence type="ECO:0000259" key="1">
    <source>
        <dbReference type="Pfam" id="PF21939"/>
    </source>
</evidence>
<organism evidence="2 3">
    <name type="scientific">Arsenophonus apicola</name>
    <dbReference type="NCBI Taxonomy" id="2879119"/>
    <lineage>
        <taxon>Bacteria</taxon>
        <taxon>Pseudomonadati</taxon>
        <taxon>Pseudomonadota</taxon>
        <taxon>Gammaproteobacteria</taxon>
        <taxon>Enterobacterales</taxon>
        <taxon>Morganellaceae</taxon>
        <taxon>Arsenophonus</taxon>
    </lineage>
</organism>
<sequence>MKIDRPNIDIQPFASGSKTEERTAFGSKEITDNLEKSLNADFARGWGIVPVSELPTMQDFNAVGFTISSLVTHLYQNGIAEYAEKQIYNKGAVCLSEGNIYISKTENNAGNPLTDTTQWQSLKDAILAANIVQQLGNATDKVMSQKSVTDALNTKQVKGDYATKTDLTQGLNTKLNSSAVKQTTGNSTTDVMSQKAITDALNRATSIDDIYPVGIVLWFAQNKNPNTLFPNTKWQYIGENKTIRLAKADGSNVLTTGGADSIKLTEAQLPAHGHTFSATTSSYDYGTKNTNTTGDHVHSFAGVNHDTWNARGGDGSHNQWYGATKNTNSAGNHTHTVTLGPHTHKVSGTTGKAGGASKINITNAFVTLMGWYRIS</sequence>